<accession>A0A8H3GE91</accession>
<name>A0A8H3GE91_9AGAM</name>
<evidence type="ECO:0000313" key="3">
    <source>
        <dbReference type="Proteomes" id="UP000663846"/>
    </source>
</evidence>
<organism evidence="2 3">
    <name type="scientific">Rhizoctonia solani</name>
    <dbReference type="NCBI Taxonomy" id="456999"/>
    <lineage>
        <taxon>Eukaryota</taxon>
        <taxon>Fungi</taxon>
        <taxon>Dikarya</taxon>
        <taxon>Basidiomycota</taxon>
        <taxon>Agaricomycotina</taxon>
        <taxon>Agaricomycetes</taxon>
        <taxon>Cantharellales</taxon>
        <taxon>Ceratobasidiaceae</taxon>
        <taxon>Rhizoctonia</taxon>
    </lineage>
</organism>
<feature type="compositionally biased region" description="Low complexity" evidence="1">
    <location>
        <begin position="66"/>
        <end position="83"/>
    </location>
</feature>
<protein>
    <submittedName>
        <fullName evidence="2">Uncharacterized protein</fullName>
    </submittedName>
</protein>
<proteinExistence type="predicted"/>
<sequence length="434" mass="47728">MLAYAILDMLPRSLSEILAKVLTRHREQSLDSHVTTRSLPDCFDVGLTYDWSDGQVDAPNTRPELTTTPSYTSTSPSSITSSPLKIGLSHTFTPSHDSGAPKSGLEGSLSSLGERDVLNEPLRSLMNPSTIAILQSPYVRKLSTIHSLGFQYQTPLTSPRSLPVALPPSPASSARTRPLFLPSPFVFPTRSSTKIESLTLRSLSSSTLLQVGETHSSVSSKHKRKETPSLSFDTPVRWSKRHRTEMHVIDVDHGGEDSDYDWSPSPHGDKWAGPFALRTPTLATERTPPFSIDENETHSTSPYSNIRQTHVVSIGTWPGAEGGAITFRSKPAKYNEKALSRWSYSERGPKNSTANERAEGDIHFSPSGGIGTNEPFNYWVCVKNQDGLRWVDFSCGQPHPLYKGFVLKPANKATKGPPKWVKAASYRASRGLVM</sequence>
<feature type="region of interest" description="Disordered" evidence="1">
    <location>
        <begin position="345"/>
        <end position="366"/>
    </location>
</feature>
<comment type="caution">
    <text evidence="2">The sequence shown here is derived from an EMBL/GenBank/DDBJ whole genome shotgun (WGS) entry which is preliminary data.</text>
</comment>
<gene>
    <name evidence="2" type="ORF">RDB_LOCUS137986</name>
</gene>
<reference evidence="2" key="1">
    <citation type="submission" date="2021-01" db="EMBL/GenBank/DDBJ databases">
        <authorList>
            <person name="Kaushik A."/>
        </authorList>
    </citation>
    <scope>NUCLEOTIDE SEQUENCE</scope>
    <source>
        <strain evidence="2">AG1-1C</strain>
    </source>
</reference>
<dbReference type="AlphaFoldDB" id="A0A8H3GE91"/>
<feature type="region of interest" description="Disordered" evidence="1">
    <location>
        <begin position="54"/>
        <end position="110"/>
    </location>
</feature>
<evidence type="ECO:0000313" key="2">
    <source>
        <dbReference type="EMBL" id="CAE6445791.1"/>
    </source>
</evidence>
<dbReference type="Proteomes" id="UP000663846">
    <property type="component" value="Unassembled WGS sequence"/>
</dbReference>
<evidence type="ECO:0000256" key="1">
    <source>
        <dbReference type="SAM" id="MobiDB-lite"/>
    </source>
</evidence>
<dbReference type="EMBL" id="CAJMWS010000463">
    <property type="protein sequence ID" value="CAE6445791.1"/>
    <property type="molecule type" value="Genomic_DNA"/>
</dbReference>